<dbReference type="AlphaFoldDB" id="A0A929KZ32"/>
<sequence length="167" mass="18495">MLNAISWQQYLTAILLLCVAWYAYVGLRFYSKEIAAKLKIKAVVKSQLPPVATRSNVVMGAAKADPDAGVHPADELIFGSAEPDDIDDQTLPAGPSDELLAEAKVLVTAYSDNNDKSEFLSLFKLLIGKYEVFSDEISLPAIIRPLREYAESRLPFSVKETEWPLTF</sequence>
<evidence type="ECO:0000313" key="3">
    <source>
        <dbReference type="Proteomes" id="UP000622475"/>
    </source>
</evidence>
<keyword evidence="3" id="KW-1185">Reference proteome</keyword>
<dbReference type="Proteomes" id="UP000622475">
    <property type="component" value="Unassembled WGS sequence"/>
</dbReference>
<dbReference type="EMBL" id="JADFFL010000005">
    <property type="protein sequence ID" value="MBE9663103.1"/>
    <property type="molecule type" value="Genomic_DNA"/>
</dbReference>
<proteinExistence type="predicted"/>
<keyword evidence="1" id="KW-0472">Membrane</keyword>
<organism evidence="2 3">
    <name type="scientific">Mucilaginibacter myungsuensis</name>
    <dbReference type="NCBI Taxonomy" id="649104"/>
    <lineage>
        <taxon>Bacteria</taxon>
        <taxon>Pseudomonadati</taxon>
        <taxon>Bacteroidota</taxon>
        <taxon>Sphingobacteriia</taxon>
        <taxon>Sphingobacteriales</taxon>
        <taxon>Sphingobacteriaceae</taxon>
        <taxon>Mucilaginibacter</taxon>
    </lineage>
</organism>
<keyword evidence="1" id="KW-1133">Transmembrane helix</keyword>
<comment type="caution">
    <text evidence="2">The sequence shown here is derived from an EMBL/GenBank/DDBJ whole genome shotgun (WGS) entry which is preliminary data.</text>
</comment>
<name>A0A929KZ32_9SPHI</name>
<accession>A0A929KZ32</accession>
<evidence type="ECO:0000313" key="2">
    <source>
        <dbReference type="EMBL" id="MBE9663103.1"/>
    </source>
</evidence>
<keyword evidence="1" id="KW-0812">Transmembrane</keyword>
<evidence type="ECO:0000256" key="1">
    <source>
        <dbReference type="SAM" id="Phobius"/>
    </source>
</evidence>
<reference evidence="2" key="1">
    <citation type="submission" date="2020-10" db="EMBL/GenBank/DDBJ databases">
        <title>Mucilaginibacter mali sp. nov., isolated from rhizosphere soil of apple orchard.</title>
        <authorList>
            <person name="Lee J.-S."/>
            <person name="Kim H.S."/>
            <person name="Kim J.-S."/>
        </authorList>
    </citation>
    <scope>NUCLEOTIDE SEQUENCE</scope>
    <source>
        <strain evidence="2">KCTC 22746</strain>
    </source>
</reference>
<protein>
    <submittedName>
        <fullName evidence="2">Uncharacterized protein</fullName>
    </submittedName>
</protein>
<dbReference type="RefSeq" id="WP_194112330.1">
    <property type="nucleotide sequence ID" value="NZ_JADFFL010000005.1"/>
</dbReference>
<feature type="transmembrane region" description="Helical" evidence="1">
    <location>
        <begin position="12"/>
        <end position="31"/>
    </location>
</feature>
<gene>
    <name evidence="2" type="ORF">IRJ16_14535</name>
</gene>